<dbReference type="Proteomes" id="UP000076532">
    <property type="component" value="Unassembled WGS sequence"/>
</dbReference>
<evidence type="ECO:0000313" key="7">
    <source>
        <dbReference type="EMBL" id="KZP34667.1"/>
    </source>
</evidence>
<feature type="compositionally biased region" description="Low complexity" evidence="5">
    <location>
        <begin position="54"/>
        <end position="64"/>
    </location>
</feature>
<feature type="compositionally biased region" description="Pro residues" evidence="5">
    <location>
        <begin position="390"/>
        <end position="399"/>
    </location>
</feature>
<dbReference type="PANTHER" id="PTHR47793:SF1">
    <property type="entry name" value="HISTONE DEACETYLASE COMPLEX SUBUNIT CTI6"/>
    <property type="match status" value="1"/>
</dbReference>
<dbReference type="InterPro" id="IPR013083">
    <property type="entry name" value="Znf_RING/FYVE/PHD"/>
</dbReference>
<dbReference type="InterPro" id="IPR053051">
    <property type="entry name" value="HDAC_complex_subunit"/>
</dbReference>
<dbReference type="OrthoDB" id="79252at2759"/>
<dbReference type="EMBL" id="KV417480">
    <property type="protein sequence ID" value="KZP34667.1"/>
    <property type="molecule type" value="Genomic_DNA"/>
</dbReference>
<feature type="compositionally biased region" description="Low complexity" evidence="5">
    <location>
        <begin position="219"/>
        <end position="233"/>
    </location>
</feature>
<feature type="region of interest" description="Disordered" evidence="5">
    <location>
        <begin position="265"/>
        <end position="438"/>
    </location>
</feature>
<feature type="compositionally biased region" description="Polar residues" evidence="5">
    <location>
        <begin position="208"/>
        <end position="218"/>
    </location>
</feature>
<organism evidence="7 8">
    <name type="scientific">Athelia psychrophila</name>
    <dbReference type="NCBI Taxonomy" id="1759441"/>
    <lineage>
        <taxon>Eukaryota</taxon>
        <taxon>Fungi</taxon>
        <taxon>Dikarya</taxon>
        <taxon>Basidiomycota</taxon>
        <taxon>Agaricomycotina</taxon>
        <taxon>Agaricomycetes</taxon>
        <taxon>Agaricomycetidae</taxon>
        <taxon>Atheliales</taxon>
        <taxon>Atheliaceae</taxon>
        <taxon>Athelia</taxon>
    </lineage>
</organism>
<feature type="domain" description="PHD-type" evidence="6">
    <location>
        <begin position="141"/>
        <end position="193"/>
    </location>
</feature>
<accession>A0A166XD56</accession>
<dbReference type="GO" id="GO:0070210">
    <property type="term" value="C:Rpd3L-Expanded complex"/>
    <property type="evidence" value="ECO:0007669"/>
    <property type="project" value="TreeGrafter"/>
</dbReference>
<dbReference type="Gene3D" id="3.30.40.10">
    <property type="entry name" value="Zinc/RING finger domain, C3HC4 (zinc finger)"/>
    <property type="match status" value="1"/>
</dbReference>
<evidence type="ECO:0000259" key="6">
    <source>
        <dbReference type="PROSITE" id="PS50016"/>
    </source>
</evidence>
<feature type="region of interest" description="Disordered" evidence="5">
    <location>
        <begin position="1"/>
        <end position="114"/>
    </location>
</feature>
<feature type="compositionally biased region" description="Low complexity" evidence="5">
    <location>
        <begin position="22"/>
        <end position="44"/>
    </location>
</feature>
<feature type="compositionally biased region" description="Polar residues" evidence="5">
    <location>
        <begin position="415"/>
        <end position="426"/>
    </location>
</feature>
<dbReference type="AlphaFoldDB" id="A0A166XD56"/>
<proteinExistence type="predicted"/>
<dbReference type="Pfam" id="PF00628">
    <property type="entry name" value="PHD"/>
    <property type="match status" value="1"/>
</dbReference>
<dbReference type="SMART" id="SM00249">
    <property type="entry name" value="PHD"/>
    <property type="match status" value="1"/>
</dbReference>
<gene>
    <name evidence="7" type="ORF">FIBSPDRAFT_1035654</name>
</gene>
<dbReference type="InterPro" id="IPR019787">
    <property type="entry name" value="Znf_PHD-finger"/>
</dbReference>
<dbReference type="GO" id="GO:0061186">
    <property type="term" value="P:negative regulation of silent mating-type cassette heterochromatin formation"/>
    <property type="evidence" value="ECO:0007669"/>
    <property type="project" value="TreeGrafter"/>
</dbReference>
<dbReference type="PROSITE" id="PS50016">
    <property type="entry name" value="ZF_PHD_2"/>
    <property type="match status" value="1"/>
</dbReference>
<dbReference type="InterPro" id="IPR011011">
    <property type="entry name" value="Znf_FYVE_PHD"/>
</dbReference>
<dbReference type="PROSITE" id="PS01359">
    <property type="entry name" value="ZF_PHD_1"/>
    <property type="match status" value="1"/>
</dbReference>
<keyword evidence="8" id="KW-1185">Reference proteome</keyword>
<evidence type="ECO:0000256" key="2">
    <source>
        <dbReference type="ARBA" id="ARBA00022771"/>
    </source>
</evidence>
<evidence type="ECO:0000256" key="5">
    <source>
        <dbReference type="SAM" id="MobiDB-lite"/>
    </source>
</evidence>
<dbReference type="GO" id="GO:0008270">
    <property type="term" value="F:zinc ion binding"/>
    <property type="evidence" value="ECO:0007669"/>
    <property type="project" value="UniProtKB-KW"/>
</dbReference>
<feature type="compositionally biased region" description="Low complexity" evidence="5">
    <location>
        <begin position="91"/>
        <end position="100"/>
    </location>
</feature>
<name>A0A166XD56_9AGAM</name>
<protein>
    <recommendedName>
        <fullName evidence="6">PHD-type domain-containing protein</fullName>
    </recommendedName>
</protein>
<dbReference type="InterPro" id="IPR001965">
    <property type="entry name" value="Znf_PHD"/>
</dbReference>
<evidence type="ECO:0000256" key="3">
    <source>
        <dbReference type="ARBA" id="ARBA00022833"/>
    </source>
</evidence>
<reference evidence="7 8" key="1">
    <citation type="journal article" date="2016" name="Mol. Biol. Evol.">
        <title>Comparative Genomics of Early-Diverging Mushroom-Forming Fungi Provides Insights into the Origins of Lignocellulose Decay Capabilities.</title>
        <authorList>
            <person name="Nagy L.G."/>
            <person name="Riley R."/>
            <person name="Tritt A."/>
            <person name="Adam C."/>
            <person name="Daum C."/>
            <person name="Floudas D."/>
            <person name="Sun H."/>
            <person name="Yadav J.S."/>
            <person name="Pangilinan J."/>
            <person name="Larsson K.H."/>
            <person name="Matsuura K."/>
            <person name="Barry K."/>
            <person name="Labutti K."/>
            <person name="Kuo R."/>
            <person name="Ohm R.A."/>
            <person name="Bhattacharya S.S."/>
            <person name="Shirouzu T."/>
            <person name="Yoshinaga Y."/>
            <person name="Martin F.M."/>
            <person name="Grigoriev I.V."/>
            <person name="Hibbett D.S."/>
        </authorList>
    </citation>
    <scope>NUCLEOTIDE SEQUENCE [LARGE SCALE GENOMIC DNA]</scope>
    <source>
        <strain evidence="7 8">CBS 109695</strain>
    </source>
</reference>
<sequence length="625" mass="66738">MANTLAMGPPLSPRETRRSGRRSNQSSGSSKSPASPPAESSQLPPARPSRESSSHNSNHRPPLSTSNSNGRSKRPKQEDIDDAVADGMVPNGASAAAANGRGKRKTGTKQASHPDIVVEVTLDASNGAVIVPVEGEEEPSVTRCVCGSTVDEEGEFMVQCETCDVWQHGLCVGYENEAQVANIDYYCEQCRPDLHQELLRSLAKRARQSSATSHGNNNPSSTSRVSRSHSPSHLLKPAKRRNTMNSRDAAFDESLKEIIEATAIEAASYDHPGPPPRAGGNAELADEDGAAGKRKRKRTEDDILPKKRTRSASTASDQGPRLTVTRDDEQSISAPPPPKSLSAAIPISKSNSGARKSRGGRKSTVMQEPLAAVEADEAARPNKSRNAKPGPAPKRPPPSTANALGVSASHEHGTRQTNTGVNGSTKHGSHAMASAASEASRAYRNSHAYAVSQQPLFTSWGLPDYLAHLEPMLPTDTPRPLEVRASGVGLESVETGLERGAKVKWPSKRMSVGDMNKRVRALVEWVGKEQAGAMERGRRREAMEKALHENEAATSGAADGTAMAVDSIRPVTDIGYTAFVSDLPGGAATTMKQMEELMEEMISFQERFGPGAKISNERGRRIVSG</sequence>
<evidence type="ECO:0000313" key="8">
    <source>
        <dbReference type="Proteomes" id="UP000076532"/>
    </source>
</evidence>
<keyword evidence="2 4" id="KW-0863">Zinc-finger</keyword>
<dbReference type="GO" id="GO:0033698">
    <property type="term" value="C:Rpd3L complex"/>
    <property type="evidence" value="ECO:0007669"/>
    <property type="project" value="TreeGrafter"/>
</dbReference>
<dbReference type="STRING" id="436010.A0A166XD56"/>
<keyword evidence="1" id="KW-0479">Metal-binding</keyword>
<keyword evidence="3" id="KW-0862">Zinc</keyword>
<evidence type="ECO:0000256" key="1">
    <source>
        <dbReference type="ARBA" id="ARBA00022723"/>
    </source>
</evidence>
<dbReference type="SUPFAM" id="SSF57903">
    <property type="entry name" value="FYVE/PHD zinc finger"/>
    <property type="match status" value="1"/>
</dbReference>
<feature type="region of interest" description="Disordered" evidence="5">
    <location>
        <begin position="203"/>
        <end position="246"/>
    </location>
</feature>
<dbReference type="InterPro" id="IPR019786">
    <property type="entry name" value="Zinc_finger_PHD-type_CS"/>
</dbReference>
<evidence type="ECO:0000256" key="4">
    <source>
        <dbReference type="PROSITE-ProRule" id="PRU00146"/>
    </source>
</evidence>
<dbReference type="GO" id="GO:0061188">
    <property type="term" value="P:negative regulation of rDNA heterochromatin formation"/>
    <property type="evidence" value="ECO:0007669"/>
    <property type="project" value="TreeGrafter"/>
</dbReference>
<dbReference type="PANTHER" id="PTHR47793">
    <property type="entry name" value="HISTONE DEACETYLASE COMPLEX SUBUNIT CTI6"/>
    <property type="match status" value="1"/>
</dbReference>